<evidence type="ECO:0000313" key="3">
    <source>
        <dbReference type="Proteomes" id="UP000823937"/>
    </source>
</evidence>
<dbReference type="EMBL" id="DXHX01000028">
    <property type="protein sequence ID" value="HIV73835.1"/>
    <property type="molecule type" value="Genomic_DNA"/>
</dbReference>
<protein>
    <submittedName>
        <fullName evidence="2">Sugar phosphate isomerase/epimerase</fullName>
    </submittedName>
</protein>
<dbReference type="Proteomes" id="UP000823937">
    <property type="component" value="Unassembled WGS sequence"/>
</dbReference>
<dbReference type="Pfam" id="PF01261">
    <property type="entry name" value="AP_endonuc_2"/>
    <property type="match status" value="1"/>
</dbReference>
<gene>
    <name evidence="2" type="ORF">H9895_02000</name>
</gene>
<dbReference type="Gene3D" id="3.20.20.150">
    <property type="entry name" value="Divalent-metal-dependent TIM barrel enzymes"/>
    <property type="match status" value="1"/>
</dbReference>
<comment type="caution">
    <text evidence="2">The sequence shown here is derived from an EMBL/GenBank/DDBJ whole genome shotgun (WGS) entry which is preliminary data.</text>
</comment>
<reference evidence="2" key="1">
    <citation type="journal article" date="2021" name="PeerJ">
        <title>Extensive microbial diversity within the chicken gut microbiome revealed by metagenomics and culture.</title>
        <authorList>
            <person name="Gilroy R."/>
            <person name="Ravi A."/>
            <person name="Getino M."/>
            <person name="Pursley I."/>
            <person name="Horton D.L."/>
            <person name="Alikhan N.F."/>
            <person name="Baker D."/>
            <person name="Gharbi K."/>
            <person name="Hall N."/>
            <person name="Watson M."/>
            <person name="Adriaenssens E.M."/>
            <person name="Foster-Nyarko E."/>
            <person name="Jarju S."/>
            <person name="Secka A."/>
            <person name="Antonio M."/>
            <person name="Oren A."/>
            <person name="Chaudhuri R.R."/>
            <person name="La Ragione R."/>
            <person name="Hildebrand F."/>
            <person name="Pallen M.J."/>
        </authorList>
    </citation>
    <scope>NUCLEOTIDE SEQUENCE</scope>
    <source>
        <strain evidence="2">CHK169-2315</strain>
    </source>
</reference>
<sequence length="254" mass="28491">MNKWLSIWGIGQDVTAEDFTKIKEAGFVGVEVWAEHKHAVQHFEYAQQNGLEIGLHLPFHDLNLASPFQAVEDLIFEENLKWFKLLQKYNGGHAVIHGGSAMASEYREEAEALLIKRLSVQRAIAREHGVELLFENQIPDGLNYMHIFPSSVEEWLSILHETNTKACLDTGHLAVLGADLRETIEKLGDKLVSVHLSDNDAKSDLHLMPGEGNNTSEGLEDILQANGYTGPVVFEINPYKYTLEEILQHPSVKA</sequence>
<dbReference type="PANTHER" id="PTHR12110">
    <property type="entry name" value="HYDROXYPYRUVATE ISOMERASE"/>
    <property type="match status" value="1"/>
</dbReference>
<proteinExistence type="predicted"/>
<dbReference type="PANTHER" id="PTHR12110:SF21">
    <property type="entry name" value="XYLOSE ISOMERASE-LIKE TIM BARREL DOMAIN-CONTAINING PROTEIN"/>
    <property type="match status" value="1"/>
</dbReference>
<dbReference type="AlphaFoldDB" id="A0A9D1PL97"/>
<dbReference type="SUPFAM" id="SSF51658">
    <property type="entry name" value="Xylose isomerase-like"/>
    <property type="match status" value="1"/>
</dbReference>
<dbReference type="GO" id="GO:0016853">
    <property type="term" value="F:isomerase activity"/>
    <property type="evidence" value="ECO:0007669"/>
    <property type="project" value="UniProtKB-KW"/>
</dbReference>
<organism evidence="2 3">
    <name type="scientific">Candidatus Pseudogracilibacillus intestinigallinarum</name>
    <dbReference type="NCBI Taxonomy" id="2838742"/>
    <lineage>
        <taxon>Bacteria</taxon>
        <taxon>Bacillati</taxon>
        <taxon>Bacillota</taxon>
        <taxon>Bacilli</taxon>
        <taxon>Bacillales</taxon>
        <taxon>Bacillaceae</taxon>
        <taxon>Pseudogracilibacillus</taxon>
    </lineage>
</organism>
<dbReference type="InterPro" id="IPR013022">
    <property type="entry name" value="Xyl_isomerase-like_TIM-brl"/>
</dbReference>
<dbReference type="InterPro" id="IPR036237">
    <property type="entry name" value="Xyl_isomerase-like_sf"/>
</dbReference>
<accession>A0A9D1PL97</accession>
<reference evidence="2" key="2">
    <citation type="submission" date="2021-04" db="EMBL/GenBank/DDBJ databases">
        <authorList>
            <person name="Gilroy R."/>
        </authorList>
    </citation>
    <scope>NUCLEOTIDE SEQUENCE</scope>
    <source>
        <strain evidence="2">CHK169-2315</strain>
    </source>
</reference>
<feature type="domain" description="Xylose isomerase-like TIM barrel" evidence="1">
    <location>
        <begin position="20"/>
        <end position="239"/>
    </location>
</feature>
<evidence type="ECO:0000259" key="1">
    <source>
        <dbReference type="Pfam" id="PF01261"/>
    </source>
</evidence>
<dbReference type="InterPro" id="IPR050312">
    <property type="entry name" value="IolE/XylAMocC-like"/>
</dbReference>
<name>A0A9D1PL97_9BACI</name>
<evidence type="ECO:0000313" key="2">
    <source>
        <dbReference type="EMBL" id="HIV73835.1"/>
    </source>
</evidence>
<keyword evidence="2" id="KW-0413">Isomerase</keyword>